<dbReference type="EMBL" id="CAMKVN010001090">
    <property type="protein sequence ID" value="CAI2173624.1"/>
    <property type="molecule type" value="Genomic_DNA"/>
</dbReference>
<evidence type="ECO:0000256" key="1">
    <source>
        <dbReference type="ARBA" id="ARBA00004123"/>
    </source>
</evidence>
<evidence type="ECO:0000256" key="10">
    <source>
        <dbReference type="SAM" id="Coils"/>
    </source>
</evidence>
<comment type="similarity">
    <text evidence="3">Belongs to the SMC family. SMC5 subfamily.</text>
</comment>
<dbReference type="Pfam" id="PF13476">
    <property type="entry name" value="AAA_23"/>
    <property type="match status" value="1"/>
</dbReference>
<dbReference type="SUPFAM" id="SSF52540">
    <property type="entry name" value="P-loop containing nucleoside triphosphate hydrolases"/>
    <property type="match status" value="2"/>
</dbReference>
<evidence type="ECO:0000256" key="11">
    <source>
        <dbReference type="SAM" id="MobiDB-lite"/>
    </source>
</evidence>
<accession>A0A9W4SLG1</accession>
<dbReference type="Gene3D" id="3.40.50.300">
    <property type="entry name" value="P-loop containing nucleotide triphosphate hydrolases"/>
    <property type="match status" value="2"/>
</dbReference>
<dbReference type="InterPro" id="IPR038729">
    <property type="entry name" value="Rad50/SbcC_AAA"/>
</dbReference>
<evidence type="ECO:0000256" key="2">
    <source>
        <dbReference type="ARBA" id="ARBA00004286"/>
    </source>
</evidence>
<dbReference type="PANTHER" id="PTHR45916">
    <property type="entry name" value="STRUCTURAL MAINTENANCE OF CHROMOSOMES PROTEIN 5"/>
    <property type="match status" value="1"/>
</dbReference>
<comment type="subcellular location">
    <subcellularLocation>
        <location evidence="2">Chromosome</location>
    </subcellularLocation>
    <subcellularLocation>
        <location evidence="1">Nucleus</location>
    </subcellularLocation>
</comment>
<keyword evidence="7" id="KW-0067">ATP-binding</keyword>
<feature type="coiled-coil region" evidence="10">
    <location>
        <begin position="662"/>
        <end position="726"/>
    </location>
</feature>
<evidence type="ECO:0000256" key="6">
    <source>
        <dbReference type="ARBA" id="ARBA00022741"/>
    </source>
</evidence>
<gene>
    <name evidence="13" type="ORF">FWILDA_LOCUS6180</name>
</gene>
<feature type="compositionally biased region" description="Acidic residues" evidence="11">
    <location>
        <begin position="12"/>
        <end position="22"/>
    </location>
</feature>
<evidence type="ECO:0000313" key="13">
    <source>
        <dbReference type="EMBL" id="CAI2173624.1"/>
    </source>
</evidence>
<evidence type="ECO:0000313" key="14">
    <source>
        <dbReference type="Proteomes" id="UP001153678"/>
    </source>
</evidence>
<evidence type="ECO:0000256" key="8">
    <source>
        <dbReference type="ARBA" id="ARBA00023054"/>
    </source>
</evidence>
<keyword evidence="6" id="KW-0547">Nucleotide-binding</keyword>
<evidence type="ECO:0000256" key="9">
    <source>
        <dbReference type="ARBA" id="ARBA00023242"/>
    </source>
</evidence>
<comment type="caution">
    <text evidence="13">The sequence shown here is derived from an EMBL/GenBank/DDBJ whole genome shotgun (WGS) entry which is preliminary data.</text>
</comment>
<evidence type="ECO:0000256" key="7">
    <source>
        <dbReference type="ARBA" id="ARBA00022840"/>
    </source>
</evidence>
<keyword evidence="5" id="KW-0158">Chromosome</keyword>
<dbReference type="GO" id="GO:0005524">
    <property type="term" value="F:ATP binding"/>
    <property type="evidence" value="ECO:0007669"/>
    <property type="project" value="UniProtKB-KW"/>
</dbReference>
<dbReference type="GO" id="GO:0003697">
    <property type="term" value="F:single-stranded DNA binding"/>
    <property type="evidence" value="ECO:0007669"/>
    <property type="project" value="TreeGrafter"/>
</dbReference>
<feature type="coiled-coil region" evidence="10">
    <location>
        <begin position="202"/>
        <end position="243"/>
    </location>
</feature>
<dbReference type="InterPro" id="IPR027417">
    <property type="entry name" value="P-loop_NTPase"/>
</dbReference>
<dbReference type="GO" id="GO:0000724">
    <property type="term" value="P:double-strand break repair via homologous recombination"/>
    <property type="evidence" value="ECO:0007669"/>
    <property type="project" value="TreeGrafter"/>
</dbReference>
<dbReference type="PANTHER" id="PTHR45916:SF1">
    <property type="entry name" value="STRUCTURAL MAINTENANCE OF CHROMOSOMES PROTEIN 5"/>
    <property type="match status" value="1"/>
</dbReference>
<feature type="region of interest" description="Disordered" evidence="11">
    <location>
        <begin position="1"/>
        <end position="27"/>
    </location>
</feature>
<evidence type="ECO:0000259" key="12">
    <source>
        <dbReference type="Pfam" id="PF13476"/>
    </source>
</evidence>
<dbReference type="GO" id="GO:0030915">
    <property type="term" value="C:Smc5-Smc6 complex"/>
    <property type="evidence" value="ECO:0007669"/>
    <property type="project" value="TreeGrafter"/>
</dbReference>
<protein>
    <recommendedName>
        <fullName evidence="4">Structural maintenance of chromosomes protein 5</fullName>
    </recommendedName>
</protein>
<dbReference type="GO" id="GO:0005634">
    <property type="term" value="C:nucleus"/>
    <property type="evidence" value="ECO:0007669"/>
    <property type="project" value="UniProtKB-SubCell"/>
</dbReference>
<name>A0A9W4SLG1_9GLOM</name>
<reference evidence="13" key="1">
    <citation type="submission" date="2022-08" db="EMBL/GenBank/DDBJ databases">
        <authorList>
            <person name="Kallberg Y."/>
            <person name="Tangrot J."/>
            <person name="Rosling A."/>
        </authorList>
    </citation>
    <scope>NUCLEOTIDE SEQUENCE</scope>
    <source>
        <strain evidence="13">Wild A</strain>
    </source>
</reference>
<organism evidence="13 14">
    <name type="scientific">Funneliformis geosporum</name>
    <dbReference type="NCBI Taxonomy" id="1117311"/>
    <lineage>
        <taxon>Eukaryota</taxon>
        <taxon>Fungi</taxon>
        <taxon>Fungi incertae sedis</taxon>
        <taxon>Mucoromycota</taxon>
        <taxon>Glomeromycotina</taxon>
        <taxon>Glomeromycetes</taxon>
        <taxon>Glomerales</taxon>
        <taxon>Glomeraceae</taxon>
        <taxon>Funneliformis</taxon>
    </lineage>
</organism>
<dbReference type="OrthoDB" id="10254973at2759"/>
<evidence type="ECO:0000256" key="3">
    <source>
        <dbReference type="ARBA" id="ARBA00010171"/>
    </source>
</evidence>
<keyword evidence="14" id="KW-1185">Reference proteome</keyword>
<feature type="domain" description="Rad50/SbcC-type AAA" evidence="12">
    <location>
        <begin position="42"/>
        <end position="228"/>
    </location>
</feature>
<dbReference type="Proteomes" id="UP001153678">
    <property type="component" value="Unassembled WGS sequence"/>
</dbReference>
<feature type="coiled-coil region" evidence="10">
    <location>
        <begin position="858"/>
        <end position="885"/>
    </location>
</feature>
<evidence type="ECO:0000256" key="4">
    <source>
        <dbReference type="ARBA" id="ARBA00018687"/>
    </source>
</evidence>
<dbReference type="AlphaFoldDB" id="A0A9W4SLG1"/>
<sequence length="1048" mass="123394">MTRKRKEVLKDSEEENISDSEESTPRLSTNAAIKHQIGSIVRVNLKNFVTYDSVEFYPGPNLNMIIGPNGTGKSTIVCAIALGLGWNTPLLGRAREISEFVKHGQERASIEIELKNKRTNVVIMRIIKKANNTSQWKLNGENVSLKEINNKVNSLNIQVDNLCQFLPQDKVSEFAQLSPPELLVQTQKAVGEKEMSEWHEKLIKLREEEKSLSTSANDEEQQVSNLEKRNDILERDVMRFREREAILRRIELYELKIPFERYYVAKSKYDKAKQQRAESHLTYQNLLKENKPMSEKKSQLEEITKDTFNEKKLCSESFFRKKRQMEDTSNKLDKLGNDCDDVRRNLNSMKKKEKQRENNIAQLRTEITRLEEMTSVQPKEIDTSAIRDQLEELSIRMRKVQLDGNEINVKQEELADEERQIQSQITYINQQRRELEDKKKRRLESLRYEHHTLEAVQWLHQNNDKLVARVFDPICVEINVKDVRYADAVETAIGQNYRTFVCESDDDYHTITKELCDVRKLKINVVCFSHKTMNDFPPPMHHDELRRFGFDCYLLDQIEAPITLLTALCNLSNLNRIPVALQDGNINHREIERSRLFFRYFVGDTSYSLMWSKYGERLSQSFTTRIRTATILKDSINIEQKRVLEQQFQEFQASLTRINNSHNEFIREEEKLRETYEKLREEKNVLNEQKRQLQQVMRDYQRNKIILEEEDELREKICEIAKKRARAVGHFQNLLEESMEFFSKRNEATLKYIQASSDLIALEAQTQQIDDALKRAHVDFKEVDRKFNQAKAEAKRLWDECNSNNIQNETMHEINELCQNMTLEELEDAVTSERAKAEMHYAVDPRVIDLYNKRKADIESLKSKLAVKTNRLSRLKNEMTVIKENWEPKLIELIEKISSTFSDAFDRIGCAGEVRISTHEDYEKWGIDILVKFRDNEKLQILTAQRQSGGERSVSTIMYLMALQELAKAPFRVVDEINQGMDPRNERLVHSQMIQTACRPNTSQYFLITPKLLPNLEYHKRMKILCIYNGEWQPEKMDWRKYIKNRKN</sequence>
<dbReference type="FunFam" id="3.40.50.300:FF:001301">
    <property type="entry name" value="Structural maintenance of chromosomes 5"/>
    <property type="match status" value="1"/>
</dbReference>
<keyword evidence="8 10" id="KW-0175">Coiled coil</keyword>
<feature type="coiled-coil region" evidence="10">
    <location>
        <begin position="325"/>
        <end position="373"/>
    </location>
</feature>
<evidence type="ECO:0000256" key="5">
    <source>
        <dbReference type="ARBA" id="ARBA00022454"/>
    </source>
</evidence>
<proteinExistence type="inferred from homology"/>
<dbReference type="GO" id="GO:0016887">
    <property type="term" value="F:ATP hydrolysis activity"/>
    <property type="evidence" value="ECO:0007669"/>
    <property type="project" value="InterPro"/>
</dbReference>
<keyword evidence="9" id="KW-0539">Nucleus</keyword>